<reference evidence="1 2" key="1">
    <citation type="journal article" date="2023" name="Science">
        <title>Complex scaffold remodeling in plant triterpene biosynthesis.</title>
        <authorList>
            <person name="De La Pena R."/>
            <person name="Hodgson H."/>
            <person name="Liu J.C."/>
            <person name="Stephenson M.J."/>
            <person name="Martin A.C."/>
            <person name="Owen C."/>
            <person name="Harkess A."/>
            <person name="Leebens-Mack J."/>
            <person name="Jimenez L.E."/>
            <person name="Osbourn A."/>
            <person name="Sattely E.S."/>
        </authorList>
    </citation>
    <scope>NUCLEOTIDE SEQUENCE [LARGE SCALE GENOMIC DNA]</scope>
    <source>
        <strain evidence="2">cv. JPN11</strain>
        <tissue evidence="1">Leaf</tissue>
    </source>
</reference>
<proteinExistence type="predicted"/>
<dbReference type="EMBL" id="CM051402">
    <property type="protein sequence ID" value="KAJ4710897.1"/>
    <property type="molecule type" value="Genomic_DNA"/>
</dbReference>
<protein>
    <submittedName>
        <fullName evidence="1">2,4-dichlorophenol 6-monooxygenase-like</fullName>
    </submittedName>
</protein>
<dbReference type="Proteomes" id="UP001164539">
    <property type="component" value="Chromosome 9"/>
</dbReference>
<keyword evidence="2" id="KW-1185">Reference proteome</keyword>
<organism evidence="1 2">
    <name type="scientific">Melia azedarach</name>
    <name type="common">Chinaberry tree</name>
    <dbReference type="NCBI Taxonomy" id="155640"/>
    <lineage>
        <taxon>Eukaryota</taxon>
        <taxon>Viridiplantae</taxon>
        <taxon>Streptophyta</taxon>
        <taxon>Embryophyta</taxon>
        <taxon>Tracheophyta</taxon>
        <taxon>Spermatophyta</taxon>
        <taxon>Magnoliopsida</taxon>
        <taxon>eudicotyledons</taxon>
        <taxon>Gunneridae</taxon>
        <taxon>Pentapetalae</taxon>
        <taxon>rosids</taxon>
        <taxon>malvids</taxon>
        <taxon>Sapindales</taxon>
        <taxon>Meliaceae</taxon>
        <taxon>Melia</taxon>
    </lineage>
</organism>
<gene>
    <name evidence="1" type="ORF">OWV82_017004</name>
</gene>
<evidence type="ECO:0000313" key="1">
    <source>
        <dbReference type="EMBL" id="KAJ4710897.1"/>
    </source>
</evidence>
<name>A0ACC1XIU4_MELAZ</name>
<evidence type="ECO:0000313" key="2">
    <source>
        <dbReference type="Proteomes" id="UP001164539"/>
    </source>
</evidence>
<comment type="caution">
    <text evidence="1">The sequence shown here is derived from an EMBL/GenBank/DDBJ whole genome shotgun (WGS) entry which is preliminary data.</text>
</comment>
<sequence>MGILGFIRRFNCFPKSKARNKTYPYGYIQSRPLSDSKTINSNDTVLPVLIVGAGPVGLVLSILLTKLGIKCSILEKNKAFSKHPQAHFINNRSMEVFRKLDGLAEEIESSQPPVDLWRKFIYCTSLTGSLLGSVDHMQPQDFQKIVSPVSVAHFSQYKLIRLLLKQLENLKFNIHASKGLEGLCSNFLQGREILTGHECVSINATDQHINVTAAFLKEGKYTERNIQCNILVGTDGAGSTVRKLVGVDLKGEKDLQKLVSVHFLSRYLGDYLLNEQPGMLFFIFNTEAIGVLVAHDLKQGEFVLQMPFYPPQQNLEDFSPEICKKLIFKLVGRELSDVEVIDIKPWVMHAEVAEKFLCCDNRIILAGDAAHRFPPAGGFGMNTGIQDAHNLAWKLASVLQGIAPSSILHTYETERKPIAIFNTALSVQNFRAAMEVPSSLGLDPTIAKSVHQIINKAVGPILPPVLQRAMLDGIFKVGRAQLSEFFLNENNPLGSSRLAKLRRIFEEGKSLQLQFPAEDLGFRYLKGALVPDSDGEVGTAEAPTGRRRDYVPSADPGSRLPHMNVRVLSTLTSGDTISTLDLVSGDKVEFLLIIAPAEESYCLARAAFEVAEDFKVSTKVCVLWPAGTTNEVEVRSKAELAPWKNCVDVVQVKRSSDAFSWWSMCQMNDRGAILVRPDDHIAWRAKLAITGNPKLEMQRAFSAVLGVKSVNMEETTY</sequence>
<accession>A0ACC1XIU4</accession>